<reference evidence="4" key="1">
    <citation type="submission" date="2016-04" db="UniProtKB">
        <authorList>
            <consortium name="WormBaseParasite"/>
        </authorList>
    </citation>
    <scope>IDENTIFICATION</scope>
</reference>
<evidence type="ECO:0000313" key="2">
    <source>
        <dbReference type="EMBL" id="VDD85826.1"/>
    </source>
</evidence>
<sequence length="322" mass="38203">METQRRRAFNVIFINGMAPRRGSLDILNPSYFRTKDFLTSNQTNSSNKIIERFSSTYSNNQKELRRQLQLISAKARTYKVAETQTAFELEMLEDAIDEQNEPKVMRIRLLEMLALNRRLVSKNQKLEDDAKSLEQRLQTEYQTNLEKVKEEAEKNLQFMLEEHNKELVKLKSRFKEEVEKKEKIIRFTRLEVTKLNEEVDKHERVAKQTKNDIIKLEAENRILTDENKSLRRNIQLVNVESKLYLQKEAAYIESLTRKCAESEKAKKVIIENFRHLEKERDNLAALVKANINLVRKSNEEKSKKLIKKIAMFEHQLDKYELP</sequence>
<evidence type="ECO:0000313" key="3">
    <source>
        <dbReference type="Proteomes" id="UP000274131"/>
    </source>
</evidence>
<gene>
    <name evidence="2" type="ORF">EVEC_LOCUS969</name>
</gene>
<dbReference type="EMBL" id="UXUI01007154">
    <property type="protein sequence ID" value="VDD85826.1"/>
    <property type="molecule type" value="Genomic_DNA"/>
</dbReference>
<evidence type="ECO:0000313" key="4">
    <source>
        <dbReference type="WBParaSite" id="EVEC_0000126101-mRNA-1"/>
    </source>
</evidence>
<organism evidence="4">
    <name type="scientific">Enterobius vermicularis</name>
    <name type="common">Human pinworm</name>
    <dbReference type="NCBI Taxonomy" id="51028"/>
    <lineage>
        <taxon>Eukaryota</taxon>
        <taxon>Metazoa</taxon>
        <taxon>Ecdysozoa</taxon>
        <taxon>Nematoda</taxon>
        <taxon>Chromadorea</taxon>
        <taxon>Rhabditida</taxon>
        <taxon>Spirurina</taxon>
        <taxon>Oxyuridomorpha</taxon>
        <taxon>Oxyuroidea</taxon>
        <taxon>Oxyuridae</taxon>
        <taxon>Enterobius</taxon>
    </lineage>
</organism>
<keyword evidence="3" id="KW-1185">Reference proteome</keyword>
<accession>A0A158Q977</accession>
<evidence type="ECO:0000256" key="1">
    <source>
        <dbReference type="SAM" id="Coils"/>
    </source>
</evidence>
<name>A0A158Q977_ENTVE</name>
<reference evidence="2 3" key="2">
    <citation type="submission" date="2018-10" db="EMBL/GenBank/DDBJ databases">
        <authorList>
            <consortium name="Pathogen Informatics"/>
        </authorList>
    </citation>
    <scope>NUCLEOTIDE SEQUENCE [LARGE SCALE GENOMIC DNA]</scope>
</reference>
<dbReference type="OrthoDB" id="5852617at2759"/>
<feature type="coiled-coil region" evidence="1">
    <location>
        <begin position="116"/>
        <end position="240"/>
    </location>
</feature>
<dbReference type="AlphaFoldDB" id="A0A158Q977"/>
<protein>
    <submittedName>
        <fullName evidence="4">Cilia- and flagella-associated protein 157</fullName>
    </submittedName>
</protein>
<dbReference type="WBParaSite" id="EVEC_0000126101-mRNA-1">
    <property type="protein sequence ID" value="EVEC_0000126101-mRNA-1"/>
    <property type="gene ID" value="EVEC_0000126101"/>
</dbReference>
<keyword evidence="1" id="KW-0175">Coiled coil</keyword>
<proteinExistence type="predicted"/>
<dbReference type="Proteomes" id="UP000274131">
    <property type="component" value="Unassembled WGS sequence"/>
</dbReference>